<dbReference type="Gene3D" id="3.90.190.20">
    <property type="entry name" value="Mur ligase, C-terminal domain"/>
    <property type="match status" value="1"/>
</dbReference>
<keyword evidence="9 19" id="KW-0479">Metal-binding</keyword>
<evidence type="ECO:0000256" key="16">
    <source>
        <dbReference type="ARBA" id="ARBA00047493"/>
    </source>
</evidence>
<feature type="binding site" evidence="19">
    <location>
        <position position="80"/>
    </location>
    <ligand>
        <name>Mg(2+)</name>
        <dbReference type="ChEBI" id="CHEBI:18420"/>
        <label>1</label>
    </ligand>
</feature>
<comment type="pathway">
    <text evidence="4 17">Cofactor biosynthesis; tetrahydrofolylpolyglutamate biosynthesis.</text>
</comment>
<evidence type="ECO:0000256" key="18">
    <source>
        <dbReference type="PIRSR" id="PIRSR038895-1"/>
    </source>
</evidence>
<keyword evidence="14" id="KW-0496">Mitochondrion</keyword>
<keyword evidence="10 18" id="KW-0547">Nucleotide-binding</keyword>
<comment type="function">
    <text evidence="17">Catalyzes conversion of folates to polyglutamate derivatives allowing concentration of folate compounds in the cell and the intracellular retention of these cofactors, which are important substrates for most of the folate-dependent enzymes that are involved in one-carbon transfer reactions involved in purine, pyrimidine and amino acid synthesis.</text>
</comment>
<keyword evidence="12 18" id="KW-0067">ATP-binding</keyword>
<dbReference type="PROSITE" id="PS01012">
    <property type="entry name" value="FOLYLPOLYGLU_SYNT_2"/>
    <property type="match status" value="1"/>
</dbReference>
<organism evidence="20 21">
    <name type="scientific">Monilinia fructicola</name>
    <name type="common">Brown rot fungus</name>
    <name type="synonym">Ciboria fructicola</name>
    <dbReference type="NCBI Taxonomy" id="38448"/>
    <lineage>
        <taxon>Eukaryota</taxon>
        <taxon>Fungi</taxon>
        <taxon>Dikarya</taxon>
        <taxon>Ascomycota</taxon>
        <taxon>Pezizomycotina</taxon>
        <taxon>Leotiomycetes</taxon>
        <taxon>Helotiales</taxon>
        <taxon>Sclerotiniaceae</taxon>
        <taxon>Monilinia</taxon>
    </lineage>
</organism>
<evidence type="ECO:0000256" key="13">
    <source>
        <dbReference type="ARBA" id="ARBA00022842"/>
    </source>
</evidence>
<evidence type="ECO:0000256" key="6">
    <source>
        <dbReference type="ARBA" id="ARBA00022490"/>
    </source>
</evidence>
<gene>
    <name evidence="20" type="ORF">EYC84_006478</name>
</gene>
<reference evidence="20 21" key="1">
    <citation type="submission" date="2019-06" db="EMBL/GenBank/DDBJ databases">
        <title>Genome Sequence of the Brown Rot Fungal Pathogen Monilinia fructicola.</title>
        <authorList>
            <person name="De Miccolis Angelini R.M."/>
            <person name="Landi L."/>
            <person name="Abate D."/>
            <person name="Pollastro S."/>
            <person name="Romanazzi G."/>
            <person name="Faretra F."/>
        </authorList>
    </citation>
    <scope>NUCLEOTIDE SEQUENCE [LARGE SCALE GENOMIC DNA]</scope>
    <source>
        <strain evidence="20 21">Mfrc123</strain>
    </source>
</reference>
<evidence type="ECO:0000256" key="9">
    <source>
        <dbReference type="ARBA" id="ARBA00022723"/>
    </source>
</evidence>
<feature type="binding site" evidence="19">
    <location>
        <position position="159"/>
    </location>
    <ligand>
        <name>Mg(2+)</name>
        <dbReference type="ChEBI" id="CHEBI:18420"/>
        <label>1</label>
    </ligand>
</feature>
<keyword evidence="8 17" id="KW-0436">Ligase</keyword>
<comment type="catalytic activity">
    <reaction evidence="16 17">
        <text>(6S)-5,6,7,8-tetrahydrofolyl-(gamma-L-Glu)(n) + L-glutamate + ATP = (6S)-5,6,7,8-tetrahydrofolyl-(gamma-L-Glu)(n+1) + ADP + phosphate + H(+)</text>
        <dbReference type="Rhea" id="RHEA:10580"/>
        <dbReference type="Rhea" id="RHEA-COMP:14738"/>
        <dbReference type="Rhea" id="RHEA-COMP:14740"/>
        <dbReference type="ChEBI" id="CHEBI:15378"/>
        <dbReference type="ChEBI" id="CHEBI:29985"/>
        <dbReference type="ChEBI" id="CHEBI:30616"/>
        <dbReference type="ChEBI" id="CHEBI:43474"/>
        <dbReference type="ChEBI" id="CHEBI:141005"/>
        <dbReference type="ChEBI" id="CHEBI:456216"/>
        <dbReference type="EC" id="6.3.2.17"/>
    </reaction>
</comment>
<dbReference type="PANTHER" id="PTHR11136">
    <property type="entry name" value="FOLYLPOLYGLUTAMATE SYNTHASE-RELATED"/>
    <property type="match status" value="1"/>
</dbReference>
<evidence type="ECO:0000256" key="8">
    <source>
        <dbReference type="ARBA" id="ARBA00022598"/>
    </source>
</evidence>
<dbReference type="VEuPathDB" id="FungiDB:MFRU_009g02310"/>
<dbReference type="NCBIfam" id="TIGR01499">
    <property type="entry name" value="folC"/>
    <property type="match status" value="1"/>
</dbReference>
<keyword evidence="15" id="KW-0472">Membrane</keyword>
<dbReference type="GO" id="GO:0005524">
    <property type="term" value="F:ATP binding"/>
    <property type="evidence" value="ECO:0007669"/>
    <property type="project" value="UniProtKB-KW"/>
</dbReference>
<sequence>MNLYAIPEMLEWTRKAGYETSDFSRRGLKCIHVAGTKGKGSVCAMVDNILRQYRCEQFESGVVLGDVKKEGLGKIGLYTSPHLMTVRERIRIDGSPISEPLFARYFFELWDRFSDAASAATTPHPDPTSSETKPGYFRYLTIMALHTFMEEGVESAIIECGIGGEYDSTNILPAEAVTTTAITKLGIDHVGMLGDTIDKISWHKAGIMKKGVPSFTVPQLQDAQSVLESRAKEKDATLEVVNRYSGFNNGSIGLGAEGEFQKDNASLAIAVSASHLQSLGIQDVPTPSALLSLQQPLPDQFLQGLKTVKWAGRCEVMVTGNITWFIDGAHTVDSIKETALWYASKIMAEGAHPPNSMLIFNQQDRHPGQLIQALLNNIQVDRWRLFTFAAFCTNTPFKSEVIEEDAKNLVQQQLACEFYKSIDRNPCCAECASIEEAVEVAHRVAEDEEQFFVLVTGSLHLVGGLMKVLEQQSKKG</sequence>
<comment type="subcellular location">
    <subcellularLocation>
        <location evidence="3">Cytoplasm</location>
    </subcellularLocation>
    <subcellularLocation>
        <location evidence="1">Mitochondrion inner membrane</location>
    </subcellularLocation>
    <subcellularLocation>
        <location evidence="2">Mitochondrion matrix</location>
    </subcellularLocation>
</comment>
<dbReference type="InterPro" id="IPR023600">
    <property type="entry name" value="Folylpolyglutamate_synth_euk"/>
</dbReference>
<evidence type="ECO:0000256" key="12">
    <source>
        <dbReference type="ARBA" id="ARBA00022840"/>
    </source>
</evidence>
<keyword evidence="7 17" id="KW-0554">One-carbon metabolism</keyword>
<dbReference type="EC" id="6.3.2.17" evidence="17"/>
<evidence type="ECO:0000313" key="21">
    <source>
        <dbReference type="Proteomes" id="UP000322873"/>
    </source>
</evidence>
<evidence type="ECO:0000313" key="20">
    <source>
        <dbReference type="EMBL" id="KAA8576344.1"/>
    </source>
</evidence>
<protein>
    <recommendedName>
        <fullName evidence="17">Folylpolyglutamate synthase</fullName>
        <ecNumber evidence="17">6.3.2.17</ecNumber>
    </recommendedName>
    <alternativeName>
        <fullName evidence="17">Folylpoly-gamma-glutamate synthetase</fullName>
    </alternativeName>
    <alternativeName>
        <fullName evidence="17">Tetrahydrofolylpolyglutamate synthase</fullName>
    </alternativeName>
</protein>
<evidence type="ECO:0000256" key="17">
    <source>
        <dbReference type="PIRNR" id="PIRNR038895"/>
    </source>
</evidence>
<evidence type="ECO:0000256" key="2">
    <source>
        <dbReference type="ARBA" id="ARBA00004305"/>
    </source>
</evidence>
<comment type="cofactor">
    <cofactor evidence="17">
        <name>a monovalent cation</name>
        <dbReference type="ChEBI" id="CHEBI:60242"/>
    </cofactor>
    <text evidence="17">A monovalent cation.</text>
</comment>
<proteinExistence type="inferred from homology"/>
<dbReference type="PIRSF" id="PIRSF038895">
    <property type="entry name" value="FPGS"/>
    <property type="match status" value="1"/>
</dbReference>
<dbReference type="GO" id="GO:0005759">
    <property type="term" value="C:mitochondrial matrix"/>
    <property type="evidence" value="ECO:0007669"/>
    <property type="project" value="UniProtKB-SubCell"/>
</dbReference>
<evidence type="ECO:0000256" key="19">
    <source>
        <dbReference type="PIRSR" id="PIRSR038895-2"/>
    </source>
</evidence>
<dbReference type="GO" id="GO:0006730">
    <property type="term" value="P:one-carbon metabolic process"/>
    <property type="evidence" value="ECO:0007669"/>
    <property type="project" value="UniProtKB-KW"/>
</dbReference>
<evidence type="ECO:0000256" key="1">
    <source>
        <dbReference type="ARBA" id="ARBA00004273"/>
    </source>
</evidence>
<dbReference type="EMBL" id="VICG01000001">
    <property type="protein sequence ID" value="KAA8576344.1"/>
    <property type="molecule type" value="Genomic_DNA"/>
</dbReference>
<evidence type="ECO:0000256" key="7">
    <source>
        <dbReference type="ARBA" id="ARBA00022563"/>
    </source>
</evidence>
<accession>A0A5M9K3H6</accession>
<keyword evidence="13 19" id="KW-0460">Magnesium</keyword>
<feature type="binding site" evidence="19">
    <location>
        <position position="189"/>
    </location>
    <ligand>
        <name>Mg(2+)</name>
        <dbReference type="ChEBI" id="CHEBI:18420"/>
        <label>1</label>
    </ligand>
</feature>
<dbReference type="Proteomes" id="UP000322873">
    <property type="component" value="Unassembled WGS sequence"/>
</dbReference>
<keyword evidence="6" id="KW-0963">Cytoplasm</keyword>
<feature type="binding site" evidence="18">
    <location>
        <position position="313"/>
    </location>
    <ligand>
        <name>ATP</name>
        <dbReference type="ChEBI" id="CHEBI:30616"/>
    </ligand>
</feature>
<dbReference type="InterPro" id="IPR018109">
    <property type="entry name" value="Folylpolyglutamate_synth_CS"/>
</dbReference>
<evidence type="ECO:0000256" key="15">
    <source>
        <dbReference type="ARBA" id="ARBA00023136"/>
    </source>
</evidence>
<dbReference type="InterPro" id="IPR036615">
    <property type="entry name" value="Mur_ligase_C_dom_sf"/>
</dbReference>
<keyword evidence="11" id="KW-0999">Mitochondrion inner membrane</keyword>
<dbReference type="SUPFAM" id="SSF53244">
    <property type="entry name" value="MurD-like peptide ligases, peptide-binding domain"/>
    <property type="match status" value="1"/>
</dbReference>
<dbReference type="UniPathway" id="UPA00850"/>
<dbReference type="GO" id="GO:0005743">
    <property type="term" value="C:mitochondrial inner membrane"/>
    <property type="evidence" value="ECO:0007669"/>
    <property type="project" value="UniProtKB-SubCell"/>
</dbReference>
<evidence type="ECO:0000256" key="3">
    <source>
        <dbReference type="ARBA" id="ARBA00004496"/>
    </source>
</evidence>
<dbReference type="GO" id="GO:0004326">
    <property type="term" value="F:tetrahydrofolylpolyglutamate synthase activity"/>
    <property type="evidence" value="ECO:0007669"/>
    <property type="project" value="UniProtKB-EC"/>
</dbReference>
<dbReference type="PANTHER" id="PTHR11136:SF5">
    <property type="entry name" value="FOLYLPOLYGLUTAMATE SYNTHASE, MITOCHONDRIAL"/>
    <property type="match status" value="1"/>
</dbReference>
<comment type="similarity">
    <text evidence="5 17">Belongs to the folylpolyglutamate synthase family.</text>
</comment>
<dbReference type="Gene3D" id="3.40.1190.10">
    <property type="entry name" value="Mur-like, catalytic domain"/>
    <property type="match status" value="1"/>
</dbReference>
<evidence type="ECO:0000256" key="4">
    <source>
        <dbReference type="ARBA" id="ARBA00005150"/>
    </source>
</evidence>
<dbReference type="AlphaFoldDB" id="A0A5M9K3H6"/>
<comment type="caution">
    <text evidence="20">The sequence shown here is derived from an EMBL/GenBank/DDBJ whole genome shotgun (WGS) entry which is preliminary data.</text>
</comment>
<dbReference type="GO" id="GO:0046872">
    <property type="term" value="F:metal ion binding"/>
    <property type="evidence" value="ECO:0007669"/>
    <property type="project" value="UniProtKB-KW"/>
</dbReference>
<evidence type="ECO:0000256" key="10">
    <source>
        <dbReference type="ARBA" id="ARBA00022741"/>
    </source>
</evidence>
<dbReference type="GO" id="GO:0005829">
    <property type="term" value="C:cytosol"/>
    <property type="evidence" value="ECO:0007669"/>
    <property type="project" value="TreeGrafter"/>
</dbReference>
<feature type="binding site" evidence="18">
    <location>
        <position position="327"/>
    </location>
    <ligand>
        <name>ATP</name>
        <dbReference type="ChEBI" id="CHEBI:30616"/>
    </ligand>
</feature>
<evidence type="ECO:0000256" key="14">
    <source>
        <dbReference type="ARBA" id="ARBA00023128"/>
    </source>
</evidence>
<dbReference type="SUPFAM" id="SSF53623">
    <property type="entry name" value="MurD-like peptide ligases, catalytic domain"/>
    <property type="match status" value="1"/>
</dbReference>
<name>A0A5M9K3H6_MONFR</name>
<dbReference type="InterPro" id="IPR001645">
    <property type="entry name" value="Folylpolyglutamate_synth"/>
</dbReference>
<evidence type="ECO:0000256" key="11">
    <source>
        <dbReference type="ARBA" id="ARBA00022792"/>
    </source>
</evidence>
<evidence type="ECO:0000256" key="5">
    <source>
        <dbReference type="ARBA" id="ARBA00008276"/>
    </source>
</evidence>
<keyword evidence="21" id="KW-1185">Reference proteome</keyword>
<dbReference type="InterPro" id="IPR036565">
    <property type="entry name" value="Mur-like_cat_sf"/>
</dbReference>